<dbReference type="Pfam" id="PF13201">
    <property type="entry name" value="PCMD"/>
    <property type="match status" value="1"/>
</dbReference>
<reference evidence="2" key="1">
    <citation type="journal article" date="2013" name="Environ. Microbiol.">
        <title>Microbiota from the distal guts of lean and obese adolescents exhibit partial functional redundancy besides clear differences in community structure.</title>
        <authorList>
            <person name="Ferrer M."/>
            <person name="Ruiz A."/>
            <person name="Lanza F."/>
            <person name="Haange S.B."/>
            <person name="Oberbach A."/>
            <person name="Till H."/>
            <person name="Bargiela R."/>
            <person name="Campoy C."/>
            <person name="Segura M.T."/>
            <person name="Richter M."/>
            <person name="von Bergen M."/>
            <person name="Seifert J."/>
            <person name="Suarez A."/>
        </authorList>
    </citation>
    <scope>NUCLEOTIDE SEQUENCE</scope>
</reference>
<evidence type="ECO:0000313" key="2">
    <source>
        <dbReference type="EMBL" id="EKC46303.1"/>
    </source>
</evidence>
<dbReference type="InterPro" id="IPR025112">
    <property type="entry name" value="PCMD"/>
</dbReference>
<name>K1RLL8_9ZZZZ</name>
<dbReference type="Gene3D" id="2.60.120.890">
    <property type="entry name" value="BT2081, beta-jelly-roll domain"/>
    <property type="match status" value="1"/>
</dbReference>
<proteinExistence type="predicted"/>
<evidence type="ECO:0000259" key="1">
    <source>
        <dbReference type="Pfam" id="PF13201"/>
    </source>
</evidence>
<accession>K1RLL8</accession>
<organism evidence="2">
    <name type="scientific">human gut metagenome</name>
    <dbReference type="NCBI Taxonomy" id="408170"/>
    <lineage>
        <taxon>unclassified sequences</taxon>
        <taxon>metagenomes</taxon>
        <taxon>organismal metagenomes</taxon>
    </lineage>
</organism>
<dbReference type="EMBL" id="AJWZ01011161">
    <property type="protein sequence ID" value="EKC46303.1"/>
    <property type="molecule type" value="Genomic_DNA"/>
</dbReference>
<dbReference type="AlphaFoldDB" id="K1RLL8"/>
<dbReference type="InterPro" id="IPR038653">
    <property type="entry name" value="Put_CMD_sf"/>
</dbReference>
<gene>
    <name evidence="2" type="ORF">OBE_16333</name>
</gene>
<sequence length="212" mass="22360">MWGSGNNSLKSGLCTKGQKSGMGGSQCAKMTASATLGILAAGNLFTGTFNMSGTTGSVGFGQKYAYTARPTALRFKYHAKVGTVDIQKGYGGPLAKGEQDKSSIYVAIVDWSARRVVSSGTSAPSGTWDPAAQTDLDGSGRIIAYGQLFISQTTEGDTMVEGTIPLRYYFPEEAAPSGNYTLVIACATSAYGDFMNGCSSNELFVDDFEWVY</sequence>
<comment type="caution">
    <text evidence="2">The sequence shown here is derived from an EMBL/GenBank/DDBJ whole genome shotgun (WGS) entry which is preliminary data.</text>
</comment>
<feature type="domain" description="Putative carbohydrate metabolism" evidence="1">
    <location>
        <begin position="18"/>
        <end position="209"/>
    </location>
</feature>
<protein>
    <recommendedName>
        <fullName evidence="1">Putative carbohydrate metabolism domain-containing protein</fullName>
    </recommendedName>
</protein>